<keyword evidence="2" id="KW-0732">Signal</keyword>
<feature type="chain" id="PRO_5016351865" description="PLAC8-domain-containing protein" evidence="2">
    <location>
        <begin position="18"/>
        <end position="120"/>
    </location>
</feature>
<feature type="signal peptide" evidence="2">
    <location>
        <begin position="1"/>
        <end position="17"/>
    </location>
</feature>
<proteinExistence type="predicted"/>
<dbReference type="InParanoid" id="A0A317XKA6"/>
<evidence type="ECO:0000313" key="3">
    <source>
        <dbReference type="EMBL" id="PWY98714.1"/>
    </source>
</evidence>
<feature type="compositionally biased region" description="Low complexity" evidence="1">
    <location>
        <begin position="100"/>
        <end position="112"/>
    </location>
</feature>
<evidence type="ECO:0000256" key="1">
    <source>
        <dbReference type="SAM" id="MobiDB-lite"/>
    </source>
</evidence>
<reference evidence="3 4" key="1">
    <citation type="journal article" date="2018" name="Mol. Biol. Evol.">
        <title>Broad Genomic Sampling Reveals a Smut Pathogenic Ancestry of the Fungal Clade Ustilaginomycotina.</title>
        <authorList>
            <person name="Kijpornyongpan T."/>
            <person name="Mondo S.J."/>
            <person name="Barry K."/>
            <person name="Sandor L."/>
            <person name="Lee J."/>
            <person name="Lipzen A."/>
            <person name="Pangilinan J."/>
            <person name="LaButti K."/>
            <person name="Hainaut M."/>
            <person name="Henrissat B."/>
            <person name="Grigoriev I.V."/>
            <person name="Spatafora J.W."/>
            <person name="Aime M.C."/>
        </authorList>
    </citation>
    <scope>NUCLEOTIDE SEQUENCE [LARGE SCALE GENOMIC DNA]</scope>
    <source>
        <strain evidence="3 4">MCA 3645</strain>
    </source>
</reference>
<protein>
    <recommendedName>
        <fullName evidence="5">PLAC8-domain-containing protein</fullName>
    </recommendedName>
</protein>
<sequence length="120" mass="12340">MADGAGVLAASVFGCCAEIVAVLQYNICNNRAYGSDASCCDNCCRCTCCWPQGALPVEDYPIANSTDNPDKAAEDQQRQQTVDGDGETAPPVYSATPQMTASPPAADSTAPAQNSSNPAS</sequence>
<keyword evidence="4" id="KW-1185">Reference proteome</keyword>
<name>A0A317XKA6_9BASI</name>
<dbReference type="OrthoDB" id="2556000at2759"/>
<feature type="compositionally biased region" description="Basic and acidic residues" evidence="1">
    <location>
        <begin position="68"/>
        <end position="77"/>
    </location>
</feature>
<evidence type="ECO:0008006" key="5">
    <source>
        <dbReference type="Google" id="ProtNLM"/>
    </source>
</evidence>
<evidence type="ECO:0000256" key="2">
    <source>
        <dbReference type="SAM" id="SignalP"/>
    </source>
</evidence>
<dbReference type="EMBL" id="KZ819197">
    <property type="protein sequence ID" value="PWY98714.1"/>
    <property type="molecule type" value="Genomic_DNA"/>
</dbReference>
<dbReference type="Proteomes" id="UP000246740">
    <property type="component" value="Unassembled WGS sequence"/>
</dbReference>
<accession>A0A317XKA6</accession>
<evidence type="ECO:0000313" key="4">
    <source>
        <dbReference type="Proteomes" id="UP000246740"/>
    </source>
</evidence>
<organism evidence="3 4">
    <name type="scientific">Testicularia cyperi</name>
    <dbReference type="NCBI Taxonomy" id="1882483"/>
    <lineage>
        <taxon>Eukaryota</taxon>
        <taxon>Fungi</taxon>
        <taxon>Dikarya</taxon>
        <taxon>Basidiomycota</taxon>
        <taxon>Ustilaginomycotina</taxon>
        <taxon>Ustilaginomycetes</taxon>
        <taxon>Ustilaginales</taxon>
        <taxon>Anthracoideaceae</taxon>
        <taxon>Testicularia</taxon>
    </lineage>
</organism>
<feature type="region of interest" description="Disordered" evidence="1">
    <location>
        <begin position="60"/>
        <end position="120"/>
    </location>
</feature>
<gene>
    <name evidence="3" type="ORF">BCV70DRAFT_192548</name>
</gene>
<dbReference type="AlphaFoldDB" id="A0A317XKA6"/>